<comment type="caution">
    <text evidence="4">The sequence shown here is derived from an EMBL/GenBank/DDBJ whole genome shotgun (WGS) entry which is preliminary data.</text>
</comment>
<evidence type="ECO:0000313" key="6">
    <source>
        <dbReference type="Proteomes" id="UP000663851"/>
    </source>
</evidence>
<name>A0A821AYM5_9BILA</name>
<dbReference type="EMBL" id="CAJNYU010003277">
    <property type="protein sequence ID" value="CAF3657362.1"/>
    <property type="molecule type" value="Genomic_DNA"/>
</dbReference>
<dbReference type="Proteomes" id="UP000663825">
    <property type="component" value="Unassembled WGS sequence"/>
</dbReference>
<evidence type="ECO:0000313" key="3">
    <source>
        <dbReference type="EMBL" id="CAF4448702.1"/>
    </source>
</evidence>
<sequence length="120" mass="13473">MKRFRFNAIGISEVRWRGKGEISGGDFIWSGEDSTHNRGVGVLRSAKAKHTLIEYNPISSQVITGRFHTTPFKLTVIHVYAPTSASSDDEIEIFYDSIEHALTQTSKKDIVTETNEEIDS</sequence>
<dbReference type="OrthoDB" id="414666at2759"/>
<protein>
    <submittedName>
        <fullName evidence="4">Uncharacterized protein</fullName>
    </submittedName>
</protein>
<reference evidence="4" key="1">
    <citation type="submission" date="2021-02" db="EMBL/GenBank/DDBJ databases">
        <authorList>
            <person name="Nowell W R."/>
        </authorList>
    </citation>
    <scope>NUCLEOTIDE SEQUENCE</scope>
</reference>
<dbReference type="EMBL" id="CAJOBQ010003118">
    <property type="protein sequence ID" value="CAF4594451.1"/>
    <property type="molecule type" value="Genomic_DNA"/>
</dbReference>
<dbReference type="Proteomes" id="UP000663869">
    <property type="component" value="Unassembled WGS sequence"/>
</dbReference>
<proteinExistence type="predicted"/>
<dbReference type="Proteomes" id="UP000663862">
    <property type="component" value="Unassembled WGS sequence"/>
</dbReference>
<dbReference type="InterPro" id="IPR036691">
    <property type="entry name" value="Endo/exonu/phosph_ase_sf"/>
</dbReference>
<dbReference type="EMBL" id="CAJNXB010003253">
    <property type="protein sequence ID" value="CAF3303320.1"/>
    <property type="molecule type" value="Genomic_DNA"/>
</dbReference>
<evidence type="ECO:0000313" key="4">
    <source>
        <dbReference type="EMBL" id="CAF4585848.1"/>
    </source>
</evidence>
<dbReference type="EMBL" id="CAJOBP010004709">
    <property type="protein sequence ID" value="CAF4448702.1"/>
    <property type="molecule type" value="Genomic_DNA"/>
</dbReference>
<evidence type="ECO:0000313" key="5">
    <source>
        <dbReference type="EMBL" id="CAF4594451.1"/>
    </source>
</evidence>
<dbReference type="Proteomes" id="UP000663851">
    <property type="component" value="Unassembled WGS sequence"/>
</dbReference>
<evidence type="ECO:0000313" key="1">
    <source>
        <dbReference type="EMBL" id="CAF3303320.1"/>
    </source>
</evidence>
<organism evidence="4 6">
    <name type="scientific">Rotaria socialis</name>
    <dbReference type="NCBI Taxonomy" id="392032"/>
    <lineage>
        <taxon>Eukaryota</taxon>
        <taxon>Metazoa</taxon>
        <taxon>Spiralia</taxon>
        <taxon>Gnathifera</taxon>
        <taxon>Rotifera</taxon>
        <taxon>Eurotatoria</taxon>
        <taxon>Bdelloidea</taxon>
        <taxon>Philodinida</taxon>
        <taxon>Philodinidae</taxon>
        <taxon>Rotaria</taxon>
    </lineage>
</organism>
<dbReference type="EMBL" id="CAJOBO010008636">
    <property type="protein sequence ID" value="CAF4585848.1"/>
    <property type="molecule type" value="Genomic_DNA"/>
</dbReference>
<dbReference type="AlphaFoldDB" id="A0A821AYM5"/>
<evidence type="ECO:0000313" key="7">
    <source>
        <dbReference type="Proteomes" id="UP000663873"/>
    </source>
</evidence>
<gene>
    <name evidence="2" type="ORF">FME351_LOCUS24849</name>
    <name evidence="4" type="ORF">HFQ381_LOCUS32767</name>
    <name evidence="1" type="ORF">TIS948_LOCUS18552</name>
    <name evidence="5" type="ORF">TSG867_LOCUS27423</name>
    <name evidence="3" type="ORF">UJA718_LOCUS22630</name>
</gene>
<dbReference type="Gene3D" id="3.60.10.10">
    <property type="entry name" value="Endonuclease/exonuclease/phosphatase"/>
    <property type="match status" value="1"/>
</dbReference>
<keyword evidence="7" id="KW-1185">Reference proteome</keyword>
<dbReference type="Proteomes" id="UP000663873">
    <property type="component" value="Unassembled WGS sequence"/>
</dbReference>
<evidence type="ECO:0000313" key="2">
    <source>
        <dbReference type="EMBL" id="CAF3657362.1"/>
    </source>
</evidence>
<accession>A0A821AYM5</accession>